<evidence type="ECO:0000256" key="10">
    <source>
        <dbReference type="ARBA" id="ARBA00023242"/>
    </source>
</evidence>
<evidence type="ECO:0000313" key="14">
    <source>
        <dbReference type="EMBL" id="EHA97619.1"/>
    </source>
</evidence>
<dbReference type="Gene3D" id="2.130.10.10">
    <property type="entry name" value="YVTN repeat-like/Quinoprotein amine dehydrogenase"/>
    <property type="match status" value="1"/>
</dbReference>
<dbReference type="GO" id="GO:0140089">
    <property type="term" value="P:protein storage"/>
    <property type="evidence" value="ECO:0007669"/>
    <property type="project" value="UniProtKB-ARBA"/>
</dbReference>
<comment type="similarity">
    <text evidence="3">Belongs to the WD repeat Groucho/TLE family.</text>
</comment>
<keyword evidence="10" id="KW-0539">Nucleus</keyword>
<evidence type="ECO:0000256" key="1">
    <source>
        <dbReference type="ARBA" id="ARBA00004123"/>
    </source>
</evidence>
<dbReference type="GO" id="GO:0140095">
    <property type="term" value="C:cytoplasmic lattice"/>
    <property type="evidence" value="ECO:0007669"/>
    <property type="project" value="UniProtKB-ARBA"/>
</dbReference>
<evidence type="ECO:0000256" key="2">
    <source>
        <dbReference type="ARBA" id="ARBA00004496"/>
    </source>
</evidence>
<dbReference type="FunCoup" id="G5AKQ9">
    <property type="interactions" value="202"/>
</dbReference>
<dbReference type="InterPro" id="IPR001680">
    <property type="entry name" value="WD40_rpt"/>
</dbReference>
<proteinExistence type="inferred from homology"/>
<dbReference type="PANTHER" id="PTHR10814:SF2">
    <property type="entry name" value="TRANSDUCIN-LIKE ENHANCER PROTEIN 6"/>
    <property type="match status" value="1"/>
</dbReference>
<evidence type="ECO:0000256" key="6">
    <source>
        <dbReference type="ARBA" id="ARBA00022574"/>
    </source>
</evidence>
<dbReference type="EMBL" id="JH165664">
    <property type="protein sequence ID" value="EHA97619.1"/>
    <property type="molecule type" value="Genomic_DNA"/>
</dbReference>
<dbReference type="GO" id="GO:0005634">
    <property type="term" value="C:nucleus"/>
    <property type="evidence" value="ECO:0007669"/>
    <property type="project" value="UniProtKB-SubCell"/>
</dbReference>
<keyword evidence="5" id="KW-0597">Phosphoprotein</keyword>
<protein>
    <recommendedName>
        <fullName evidence="11">Transducin-like enhancer protein 6</fullName>
    </recommendedName>
</protein>
<comment type="subunit">
    <text evidence="12">Homodimers. Component of the subcortical maternal complex (SCMC), at least composed of NLRP5, KHDC3, OOEP, and TLE6. Within the complex, interacts with NLRP5, KHDC3 and OOEP. The SCMC may facilitate translocation of its components between the nuclear and cytoplasmic compartments. As part of the SCMC interacts with the SCMC-associated protein ZBED3. As part of the SCMC interacts with the SCMC-associated protein NLRP4F. As part of the SCMC interacts with the SCMC-associated protein CFL1/Cofilin-1. Interacts with FOXG1/BF-1; the interaction inhibits TLE1 interaction with FOXG1/BF-1. Interacts with NFATC1. Interacts with PAX6.</text>
</comment>
<dbReference type="AlphaFoldDB" id="G5AKQ9"/>
<dbReference type="GO" id="GO:0005667">
    <property type="term" value="C:transcription regulator complex"/>
    <property type="evidence" value="ECO:0007669"/>
    <property type="project" value="TreeGrafter"/>
</dbReference>
<dbReference type="PANTHER" id="PTHR10814">
    <property type="entry name" value="TRANSDUCIN-LIKE ENHANCER PROTEIN"/>
    <property type="match status" value="1"/>
</dbReference>
<accession>G5AKQ9</accession>
<keyword evidence="8" id="KW-0805">Transcription regulation</keyword>
<evidence type="ECO:0000256" key="4">
    <source>
        <dbReference type="ARBA" id="ARBA00022490"/>
    </source>
</evidence>
<sequence>MRANVPDICQLGHRATPPTSHRLPDLSFWEGNATPLALIGQNVVSPFKPPTSHRQGGPVCSGKQFKQEKREPVPPESPEVGKPQEWNCKPPGAKGGLLEPHPSLLLSCGSEPQLRPNILTKDLWETFAYQSKLAAQSDRMTDSAELSSSSWEDLEEDFTKATRVAQASVRGARPALRPTSQDLKVLGDTWVRPGALPGQSESLGVPCKVQRLQVLRHGAHVLATAVNSLTRHVFTCGLGGLKVWSLAAHEALDTFPESHLHWPVQTPGAYLRTCLLGPNGKVLLAGGHNLPGISVWDLLAPDLRNPEQLPCAGLSCQALDANIRGSLAFAGFSNGIVRVWDLRDQSVIRDLPCGPGEANTVVIKDDNVWTGGLNGCLRCWDLRASRKSQKHLFKSQITSLSHSPWEDWLLVGLASGQHWLQPTLGDQAHTAGHKNGAILGLKFSPYGQWWVSVGTDRLATIHSMPMGNTEFQVPEKSCLTCCDVSASNKLMVTGSRDWASVYQVPEKSCLTCCDVSASNKLMVTGSRDWASVYQVSY</sequence>
<evidence type="ECO:0000256" key="5">
    <source>
        <dbReference type="ARBA" id="ARBA00022553"/>
    </source>
</evidence>
<evidence type="ECO:0000256" key="3">
    <source>
        <dbReference type="ARBA" id="ARBA00005969"/>
    </source>
</evidence>
<dbReference type="SUPFAM" id="SSF50978">
    <property type="entry name" value="WD40 repeat-like"/>
    <property type="match status" value="1"/>
</dbReference>
<dbReference type="InterPro" id="IPR036322">
    <property type="entry name" value="WD40_repeat_dom_sf"/>
</dbReference>
<dbReference type="GO" id="GO:0032502">
    <property type="term" value="P:developmental process"/>
    <property type="evidence" value="ECO:0007669"/>
    <property type="project" value="UniProtKB-ARBA"/>
</dbReference>
<dbReference type="FunFam" id="2.130.10.10:FF:000546">
    <property type="entry name" value="TLE family member 6, subcortical maternal complex member"/>
    <property type="match status" value="1"/>
</dbReference>
<dbReference type="Proteomes" id="UP000006813">
    <property type="component" value="Unassembled WGS sequence"/>
</dbReference>
<keyword evidence="7" id="KW-0677">Repeat</keyword>
<comment type="subcellular location">
    <subcellularLocation>
        <location evidence="2">Cytoplasm</location>
    </subcellularLocation>
    <subcellularLocation>
        <location evidence="1">Nucleus</location>
    </subcellularLocation>
</comment>
<evidence type="ECO:0000256" key="8">
    <source>
        <dbReference type="ARBA" id="ARBA00023015"/>
    </source>
</evidence>
<reference evidence="14 15" key="1">
    <citation type="journal article" date="2011" name="Nature">
        <title>Genome sequencing reveals insights into physiology and longevity of the naked mole rat.</title>
        <authorList>
            <person name="Kim E.B."/>
            <person name="Fang X."/>
            <person name="Fushan A.A."/>
            <person name="Huang Z."/>
            <person name="Lobanov A.V."/>
            <person name="Han L."/>
            <person name="Marino S.M."/>
            <person name="Sun X."/>
            <person name="Turanov A.A."/>
            <person name="Yang P."/>
            <person name="Yim S.H."/>
            <person name="Zhao X."/>
            <person name="Kasaikina M.V."/>
            <person name="Stoletzki N."/>
            <person name="Peng C."/>
            <person name="Polak P."/>
            <person name="Xiong Z."/>
            <person name="Kiezun A."/>
            <person name="Zhu Y."/>
            <person name="Chen Y."/>
            <person name="Kryukov G.V."/>
            <person name="Zhang Q."/>
            <person name="Peshkin L."/>
            <person name="Yang L."/>
            <person name="Bronson R.T."/>
            <person name="Buffenstein R."/>
            <person name="Wang B."/>
            <person name="Han C."/>
            <person name="Li Q."/>
            <person name="Chen L."/>
            <person name="Zhao W."/>
            <person name="Sunyaev S.R."/>
            <person name="Park T.J."/>
            <person name="Zhang G."/>
            <person name="Wang J."/>
            <person name="Gladyshev V.N."/>
        </authorList>
    </citation>
    <scope>NUCLEOTIDE SEQUENCE [LARGE SCALE GENOMIC DNA]</scope>
</reference>
<dbReference type="GO" id="GO:0140094">
    <property type="term" value="F:structural constituent of cytoplasmic lattice"/>
    <property type="evidence" value="ECO:0007669"/>
    <property type="project" value="UniProtKB-ARBA"/>
</dbReference>
<feature type="region of interest" description="Disordered" evidence="13">
    <location>
        <begin position="46"/>
        <end position="95"/>
    </location>
</feature>
<evidence type="ECO:0000313" key="15">
    <source>
        <dbReference type="Proteomes" id="UP000006813"/>
    </source>
</evidence>
<dbReference type="InParanoid" id="G5AKQ9"/>
<keyword evidence="4" id="KW-0963">Cytoplasm</keyword>
<evidence type="ECO:0000256" key="9">
    <source>
        <dbReference type="ARBA" id="ARBA00023163"/>
    </source>
</evidence>
<dbReference type="GO" id="GO:0090090">
    <property type="term" value="P:negative regulation of canonical Wnt signaling pathway"/>
    <property type="evidence" value="ECO:0007669"/>
    <property type="project" value="TreeGrafter"/>
</dbReference>
<organism evidence="14 15">
    <name type="scientific">Heterocephalus glaber</name>
    <name type="common">Naked mole rat</name>
    <dbReference type="NCBI Taxonomy" id="10181"/>
    <lineage>
        <taxon>Eukaryota</taxon>
        <taxon>Metazoa</taxon>
        <taxon>Chordata</taxon>
        <taxon>Craniata</taxon>
        <taxon>Vertebrata</taxon>
        <taxon>Euteleostomi</taxon>
        <taxon>Mammalia</taxon>
        <taxon>Eutheria</taxon>
        <taxon>Euarchontoglires</taxon>
        <taxon>Glires</taxon>
        <taxon>Rodentia</taxon>
        <taxon>Hystricomorpha</taxon>
        <taxon>Bathyergidae</taxon>
        <taxon>Heterocephalus</taxon>
    </lineage>
</organism>
<dbReference type="InterPro" id="IPR015943">
    <property type="entry name" value="WD40/YVTN_repeat-like_dom_sf"/>
</dbReference>
<keyword evidence="9" id="KW-0804">Transcription</keyword>
<keyword evidence="6" id="KW-0853">WD repeat</keyword>
<dbReference type="eggNOG" id="KOG0639">
    <property type="taxonomic scope" value="Eukaryota"/>
</dbReference>
<name>G5AKQ9_HETGA</name>
<dbReference type="STRING" id="10181.G5AKQ9"/>
<dbReference type="GO" id="GO:0003714">
    <property type="term" value="F:transcription corepressor activity"/>
    <property type="evidence" value="ECO:0007669"/>
    <property type="project" value="TreeGrafter"/>
</dbReference>
<evidence type="ECO:0000256" key="13">
    <source>
        <dbReference type="SAM" id="MobiDB-lite"/>
    </source>
</evidence>
<dbReference type="InterPro" id="IPR009146">
    <property type="entry name" value="Groucho_enhance"/>
</dbReference>
<evidence type="ECO:0000256" key="11">
    <source>
        <dbReference type="ARBA" id="ARBA00073393"/>
    </source>
</evidence>
<evidence type="ECO:0000256" key="7">
    <source>
        <dbReference type="ARBA" id="ARBA00022737"/>
    </source>
</evidence>
<dbReference type="GO" id="GO:0106333">
    <property type="term" value="C:subcortical maternal complex"/>
    <property type="evidence" value="ECO:0007669"/>
    <property type="project" value="UniProtKB-ARBA"/>
</dbReference>
<dbReference type="SMART" id="SM00320">
    <property type="entry name" value="WD40"/>
    <property type="match status" value="5"/>
</dbReference>
<gene>
    <name evidence="14" type="ORF">GW7_11320</name>
</gene>
<dbReference type="Pfam" id="PF00400">
    <property type="entry name" value="WD40"/>
    <property type="match status" value="1"/>
</dbReference>
<evidence type="ECO:0000256" key="12">
    <source>
        <dbReference type="ARBA" id="ARBA00093475"/>
    </source>
</evidence>